<organism evidence="1 2">
    <name type="scientific">Acaulospora colombiana</name>
    <dbReference type="NCBI Taxonomy" id="27376"/>
    <lineage>
        <taxon>Eukaryota</taxon>
        <taxon>Fungi</taxon>
        <taxon>Fungi incertae sedis</taxon>
        <taxon>Mucoromycota</taxon>
        <taxon>Glomeromycotina</taxon>
        <taxon>Glomeromycetes</taxon>
        <taxon>Diversisporales</taxon>
        <taxon>Acaulosporaceae</taxon>
        <taxon>Acaulospora</taxon>
    </lineage>
</organism>
<comment type="caution">
    <text evidence="1">The sequence shown here is derived from an EMBL/GenBank/DDBJ whole genome shotgun (WGS) entry which is preliminary data.</text>
</comment>
<keyword evidence="2" id="KW-1185">Reference proteome</keyword>
<feature type="non-terminal residue" evidence="1">
    <location>
        <position position="1"/>
    </location>
</feature>
<protein>
    <submittedName>
        <fullName evidence="1">7865_t:CDS:1</fullName>
    </submittedName>
</protein>
<evidence type="ECO:0000313" key="1">
    <source>
        <dbReference type="EMBL" id="CAG8771883.1"/>
    </source>
</evidence>
<dbReference type="Proteomes" id="UP000789525">
    <property type="component" value="Unassembled WGS sequence"/>
</dbReference>
<dbReference type="EMBL" id="CAJVPT010065452">
    <property type="protein sequence ID" value="CAG8771883.1"/>
    <property type="molecule type" value="Genomic_DNA"/>
</dbReference>
<sequence>SYNDVNVWWPNIGTLIGATVYGTSTNGSASTDAGSSNRSSTDGSTRRTAKDVQGVVRLFVLAICMTWFM</sequence>
<name>A0ACA9R0L3_9GLOM</name>
<reference evidence="1" key="1">
    <citation type="submission" date="2021-06" db="EMBL/GenBank/DDBJ databases">
        <authorList>
            <person name="Kallberg Y."/>
            <person name="Tangrot J."/>
            <person name="Rosling A."/>
        </authorList>
    </citation>
    <scope>NUCLEOTIDE SEQUENCE</scope>
    <source>
        <strain evidence="1">CL356</strain>
    </source>
</reference>
<evidence type="ECO:0000313" key="2">
    <source>
        <dbReference type="Proteomes" id="UP000789525"/>
    </source>
</evidence>
<proteinExistence type="predicted"/>
<accession>A0ACA9R0L3</accession>
<gene>
    <name evidence="1" type="ORF">ACOLOM_LOCUS13843</name>
</gene>